<keyword evidence="1" id="KW-0175">Coiled coil</keyword>
<comment type="caution">
    <text evidence="4">The sequence shown here is derived from an EMBL/GenBank/DDBJ whole genome shotgun (WGS) entry which is preliminary data.</text>
</comment>
<feature type="coiled-coil region" evidence="1">
    <location>
        <begin position="560"/>
        <end position="620"/>
    </location>
</feature>
<feature type="domain" description="Bacteriophage tail tape measure C-terminal" evidence="2">
    <location>
        <begin position="870"/>
        <end position="956"/>
    </location>
</feature>
<reference evidence="4" key="1">
    <citation type="submission" date="2020-01" db="EMBL/GenBank/DDBJ databases">
        <title>Bacteria Cultured from War Wounds Associated with the Conflict in Eastern Ukraine.</title>
        <authorList>
            <person name="Snesrud E."/>
            <person name="Galac M.R."/>
            <person name="Mc Gann P."/>
            <person name="Valentine K."/>
            <person name="Viacheslav K."/>
        </authorList>
    </citation>
    <scope>NUCLEOTIDE SEQUENCE</scope>
    <source>
        <strain evidence="4">VNMU148</strain>
    </source>
</reference>
<sequence length="1129" mass="118993">MASRSLGVLTLDLIARIGGFQQNMSRAAQDTARSMGRIEQSTQRASSTAVSAIKSIGVAAATYLSARELVGYSQAWVSIENRIKQVSESQAQFSQSMDAVYSVAQNARSSLEGTAELYQRIAASTGDLGVNQQQVVQVTQNISKAMSASGVSAAAAEGALVQLGQAFASGVLRGQELNSVLEQAPGLAQAVANGLGVAVGDLRKLGEQGKLTSKQVFEAILSQTRAIDDQFARAQTTIAGAFQVLENSATKAIGSLDSTLGVSKAFTEAMVSLSKSLDSTGVQAFVQVLNTGLYLAIGRTAGALVSATAAKIADAKATQEQTYAASVAAAGEVRRAQAVKAEAVAELDRARQAVASARAQVAADRERQASEISRLRAVQASLVAERELEGQRLKAQITEIGRQQSVARMAELRLSETAIIKQLQAAEAQLTATTVAGSQAVTAALAQRVSATEALSAANLQLTATQTASTAAMGRWFAASTALGAGLNALRTAGAGILRIAAGWPGLIISLGMVALSFVDFGDKAESNAGRAANAFEDASTRIRQAARTMIPEDLSGLSYDQLKQQLAGLQDQLKDAEALQERFQKGVDDNTDIPFGPSLDEAKEKAESLRLAIQKTQRELDGARFASDKAGASYLDNLQKQSVVAGKLTEVEKLRAQINAGILKLSPDDEKRALAYAAAVDKANASTKSQKDLLKDSTKGLKQAEERYRDLKKEIDPTATATDEYRKNIEALNTLKDRGKITSQEYAKGIEWAAKSFNSAVDAANPFVKRLREIKSAMDESLGNLKLEGQREILGMGMSDSQRGLFDKLNEENDRYAKARRDLADRYADRSVGMSDDEYQQELQAQQKHHEQMLEQLQANYDARLEAQGDWVSGARSAWETYVEDAQNYSKQASDFVSGALGDATSGLGDAITDIVTRTKSLGDAFGDMAADLAKSVIKALADMAAQWLVYQAVQLVVGKTAQSTAAIGLVANAQATAFQAQLAAFASTAAIPIVGPGLAAGAAAAAAAATAPMVAGVSSAAFAGIAHGGIDNIPKESTWLLDAGERVLSPNQNRDLTDFLSRAGGASAGAGQAPSITINAPVTVNAQPGMSQEEARMQGEAAGLALREEVRSVIREELGQNGLLWRR</sequence>
<accession>A0A6B1Y1U8</accession>
<feature type="coiled-coil region" evidence="1">
    <location>
        <begin position="807"/>
        <end position="861"/>
    </location>
</feature>
<dbReference type="NCBIfam" id="TIGR02675">
    <property type="entry name" value="tape_meas_nterm"/>
    <property type="match status" value="1"/>
</dbReference>
<feature type="coiled-coil region" evidence="1">
    <location>
        <begin position="333"/>
        <end position="367"/>
    </location>
</feature>
<evidence type="ECO:0000259" key="2">
    <source>
        <dbReference type="Pfam" id="PF09718"/>
    </source>
</evidence>
<gene>
    <name evidence="4" type="ORF">GUL26_04875</name>
</gene>
<dbReference type="RefSeq" id="WP_134635119.1">
    <property type="nucleotide sequence ID" value="NZ_CAADNI010000173.1"/>
</dbReference>
<protein>
    <submittedName>
        <fullName evidence="4">Tape measure protein</fullName>
    </submittedName>
</protein>
<dbReference type="InterPro" id="IPR013491">
    <property type="entry name" value="Tape_meas_N"/>
</dbReference>
<proteinExistence type="predicted"/>
<evidence type="ECO:0000313" key="5">
    <source>
        <dbReference type="Proteomes" id="UP000644192"/>
    </source>
</evidence>
<evidence type="ECO:0000313" key="4">
    <source>
        <dbReference type="EMBL" id="MZZ11568.1"/>
    </source>
</evidence>
<dbReference type="AlphaFoldDB" id="A0A6B1Y1U8"/>
<evidence type="ECO:0000259" key="3">
    <source>
        <dbReference type="Pfam" id="PF20155"/>
    </source>
</evidence>
<name>A0A6B1Y1U8_PSEAI</name>
<dbReference type="Pfam" id="PF09718">
    <property type="entry name" value="Tape_meas_lam_C"/>
    <property type="match status" value="1"/>
</dbReference>
<dbReference type="Pfam" id="PF20155">
    <property type="entry name" value="TMP_3"/>
    <property type="match status" value="1"/>
</dbReference>
<organism evidence="4 5">
    <name type="scientific">Pseudomonas aeruginosa</name>
    <dbReference type="NCBI Taxonomy" id="287"/>
    <lineage>
        <taxon>Bacteria</taxon>
        <taxon>Pseudomonadati</taxon>
        <taxon>Pseudomonadota</taxon>
        <taxon>Gammaproteobacteria</taxon>
        <taxon>Pseudomonadales</taxon>
        <taxon>Pseudomonadaceae</taxon>
        <taxon>Pseudomonas</taxon>
    </lineage>
</organism>
<feature type="domain" description="Tape measure protein N-terminal" evidence="3">
    <location>
        <begin position="68"/>
        <end position="257"/>
    </location>
</feature>
<dbReference type="Proteomes" id="UP000644192">
    <property type="component" value="Unassembled WGS sequence"/>
</dbReference>
<dbReference type="EMBL" id="WXZT01000002">
    <property type="protein sequence ID" value="MZZ11568.1"/>
    <property type="molecule type" value="Genomic_DNA"/>
</dbReference>
<evidence type="ECO:0000256" key="1">
    <source>
        <dbReference type="SAM" id="Coils"/>
    </source>
</evidence>
<dbReference type="InterPro" id="IPR006431">
    <property type="entry name" value="Phage_tape_meas_C"/>
</dbReference>